<organism evidence="2 3">
    <name type="scientific">Noviherbaspirillum denitrificans</name>
    <dbReference type="NCBI Taxonomy" id="1968433"/>
    <lineage>
        <taxon>Bacteria</taxon>
        <taxon>Pseudomonadati</taxon>
        <taxon>Pseudomonadota</taxon>
        <taxon>Betaproteobacteria</taxon>
        <taxon>Burkholderiales</taxon>
        <taxon>Oxalobacteraceae</taxon>
        <taxon>Noviherbaspirillum</taxon>
    </lineage>
</organism>
<sequence length="146" mass="16169">MRDCTFELNGEPMSVLKFRTKAFPAFSGKGAQVNQRRFACPYGSGPIAPGMYFILDSESGGPRGLFNGAWFALYAMDNRVDDDTFRNEVMRGRLRLQARGTQVSSEGCIVIDDAAQFAILRAMLKSESPRLVPRSDLKAYGTLMVV</sequence>
<dbReference type="Pfam" id="PF10908">
    <property type="entry name" value="Tlde1_dom"/>
    <property type="match status" value="1"/>
</dbReference>
<evidence type="ECO:0000313" key="3">
    <source>
        <dbReference type="Proteomes" id="UP000197535"/>
    </source>
</evidence>
<dbReference type="InterPro" id="IPR021225">
    <property type="entry name" value="Tlde1_dom"/>
</dbReference>
<protein>
    <recommendedName>
        <fullName evidence="1">Tlde1 domain-containing protein</fullName>
    </recommendedName>
</protein>
<reference evidence="2 3" key="1">
    <citation type="submission" date="2016-02" db="EMBL/GenBank/DDBJ databases">
        <authorList>
            <person name="Wen L."/>
            <person name="He K."/>
            <person name="Yang H."/>
        </authorList>
    </citation>
    <scope>NUCLEOTIDE SEQUENCE [LARGE SCALE GENOMIC DNA]</scope>
    <source>
        <strain evidence="2 3">TSA40</strain>
    </source>
</reference>
<name>A0A254TJC1_9BURK</name>
<dbReference type="AlphaFoldDB" id="A0A254TJC1"/>
<evidence type="ECO:0000313" key="2">
    <source>
        <dbReference type="EMBL" id="OWW19808.1"/>
    </source>
</evidence>
<dbReference type="RefSeq" id="WP_234814772.1">
    <property type="nucleotide sequence ID" value="NZ_LSTO01000001.1"/>
</dbReference>
<evidence type="ECO:0000259" key="1">
    <source>
        <dbReference type="Pfam" id="PF10908"/>
    </source>
</evidence>
<feature type="domain" description="Tlde1" evidence="1">
    <location>
        <begin position="22"/>
        <end position="133"/>
    </location>
</feature>
<comment type="caution">
    <text evidence="2">The sequence shown here is derived from an EMBL/GenBank/DDBJ whole genome shotgun (WGS) entry which is preliminary data.</text>
</comment>
<accession>A0A254TJC1</accession>
<keyword evidence="3" id="KW-1185">Reference proteome</keyword>
<proteinExistence type="predicted"/>
<dbReference type="Proteomes" id="UP000197535">
    <property type="component" value="Unassembled WGS sequence"/>
</dbReference>
<gene>
    <name evidence="2" type="ORF">AYR66_10145</name>
</gene>
<dbReference type="EMBL" id="LSTO01000001">
    <property type="protein sequence ID" value="OWW19808.1"/>
    <property type="molecule type" value="Genomic_DNA"/>
</dbReference>